<evidence type="ECO:0000256" key="2">
    <source>
        <dbReference type="SAM" id="SignalP"/>
    </source>
</evidence>
<evidence type="ECO:0000256" key="1">
    <source>
        <dbReference type="SAM" id="MobiDB-lite"/>
    </source>
</evidence>
<name>A0A9P9ASP8_9HYPO</name>
<feature type="chain" id="PRO_5040367801" evidence="2">
    <location>
        <begin position="21"/>
        <end position="93"/>
    </location>
</feature>
<feature type="signal peptide" evidence="2">
    <location>
        <begin position="1"/>
        <end position="20"/>
    </location>
</feature>
<dbReference type="Proteomes" id="UP000777438">
    <property type="component" value="Unassembled WGS sequence"/>
</dbReference>
<organism evidence="3 4">
    <name type="scientific">Thelonectria olida</name>
    <dbReference type="NCBI Taxonomy" id="1576542"/>
    <lineage>
        <taxon>Eukaryota</taxon>
        <taxon>Fungi</taxon>
        <taxon>Dikarya</taxon>
        <taxon>Ascomycota</taxon>
        <taxon>Pezizomycotina</taxon>
        <taxon>Sordariomycetes</taxon>
        <taxon>Hypocreomycetidae</taxon>
        <taxon>Hypocreales</taxon>
        <taxon>Nectriaceae</taxon>
        <taxon>Thelonectria</taxon>
    </lineage>
</organism>
<sequence length="93" mass="10195">MKTSSAFAVLVACVASFTVALPTGDNPLPGTPVRVRSSKFMPRFTNDTAPPDETPRPILVPADTVKLRMARDTLPSRKSFTPHQAVEERDEQE</sequence>
<evidence type="ECO:0000313" key="3">
    <source>
        <dbReference type="EMBL" id="KAH6894110.1"/>
    </source>
</evidence>
<protein>
    <submittedName>
        <fullName evidence="3">Uncharacterized protein</fullName>
    </submittedName>
</protein>
<keyword evidence="2" id="KW-0732">Signal</keyword>
<keyword evidence="4" id="KW-1185">Reference proteome</keyword>
<dbReference type="AlphaFoldDB" id="A0A9P9ASP8"/>
<gene>
    <name evidence="3" type="ORF">B0T10DRAFT_479542</name>
</gene>
<evidence type="ECO:0000313" key="4">
    <source>
        <dbReference type="Proteomes" id="UP000777438"/>
    </source>
</evidence>
<comment type="caution">
    <text evidence="3">The sequence shown here is derived from an EMBL/GenBank/DDBJ whole genome shotgun (WGS) entry which is preliminary data.</text>
</comment>
<reference evidence="3 4" key="1">
    <citation type="journal article" date="2021" name="Nat. Commun.">
        <title>Genetic determinants of endophytism in the Arabidopsis root mycobiome.</title>
        <authorList>
            <person name="Mesny F."/>
            <person name="Miyauchi S."/>
            <person name="Thiergart T."/>
            <person name="Pickel B."/>
            <person name="Atanasova L."/>
            <person name="Karlsson M."/>
            <person name="Huettel B."/>
            <person name="Barry K.W."/>
            <person name="Haridas S."/>
            <person name="Chen C."/>
            <person name="Bauer D."/>
            <person name="Andreopoulos W."/>
            <person name="Pangilinan J."/>
            <person name="LaButti K."/>
            <person name="Riley R."/>
            <person name="Lipzen A."/>
            <person name="Clum A."/>
            <person name="Drula E."/>
            <person name="Henrissat B."/>
            <person name="Kohler A."/>
            <person name="Grigoriev I.V."/>
            <person name="Martin F.M."/>
            <person name="Hacquard S."/>
        </authorList>
    </citation>
    <scope>NUCLEOTIDE SEQUENCE [LARGE SCALE GENOMIC DNA]</scope>
    <source>
        <strain evidence="3 4">MPI-CAGE-CH-0241</strain>
    </source>
</reference>
<proteinExistence type="predicted"/>
<dbReference type="EMBL" id="JAGPYM010000005">
    <property type="protein sequence ID" value="KAH6894110.1"/>
    <property type="molecule type" value="Genomic_DNA"/>
</dbReference>
<feature type="region of interest" description="Disordered" evidence="1">
    <location>
        <begin position="71"/>
        <end position="93"/>
    </location>
</feature>
<accession>A0A9P9ASP8</accession>